<dbReference type="OMA" id="LMKANCK"/>
<dbReference type="Gene3D" id="1.10.10.1940">
    <property type="match status" value="1"/>
</dbReference>
<name>A0A0N4Y242_NIPBR</name>
<accession>A0A0N4Y242</accession>
<keyword evidence="2" id="KW-0732">Signal</keyword>
<evidence type="ECO:0000313" key="6">
    <source>
        <dbReference type="WBParaSite" id="NBR_0000974401-mRNA-1"/>
    </source>
</evidence>
<protein>
    <submittedName>
        <fullName evidence="6">ShKT domain-containing protein</fullName>
    </submittedName>
</protein>
<reference evidence="4 5" key="2">
    <citation type="submission" date="2018-11" db="EMBL/GenBank/DDBJ databases">
        <authorList>
            <consortium name="Pathogen Informatics"/>
        </authorList>
    </citation>
    <scope>NUCLEOTIDE SEQUENCE [LARGE SCALE GENOMIC DNA]</scope>
</reference>
<keyword evidence="5" id="KW-1185">Reference proteome</keyword>
<feature type="domain" description="ShKT" evidence="3">
    <location>
        <begin position="22"/>
        <end position="61"/>
    </location>
</feature>
<organism evidence="6">
    <name type="scientific">Nippostrongylus brasiliensis</name>
    <name type="common">Rat hookworm</name>
    <dbReference type="NCBI Taxonomy" id="27835"/>
    <lineage>
        <taxon>Eukaryota</taxon>
        <taxon>Metazoa</taxon>
        <taxon>Ecdysozoa</taxon>
        <taxon>Nematoda</taxon>
        <taxon>Chromadorea</taxon>
        <taxon>Rhabditida</taxon>
        <taxon>Rhabditina</taxon>
        <taxon>Rhabditomorpha</taxon>
        <taxon>Strongyloidea</taxon>
        <taxon>Heligmosomidae</taxon>
        <taxon>Nippostrongylus</taxon>
    </lineage>
</organism>
<reference evidence="6" key="1">
    <citation type="submission" date="2017-02" db="UniProtKB">
        <authorList>
            <consortium name="WormBaseParasite"/>
        </authorList>
    </citation>
    <scope>IDENTIFICATION</scope>
</reference>
<proteinExistence type="predicted"/>
<feature type="chain" id="PRO_5043125146" evidence="2">
    <location>
        <begin position="19"/>
        <end position="62"/>
    </location>
</feature>
<dbReference type="Pfam" id="PF01549">
    <property type="entry name" value="ShK"/>
    <property type="match status" value="1"/>
</dbReference>
<dbReference type="InterPro" id="IPR003582">
    <property type="entry name" value="ShKT_dom"/>
</dbReference>
<comment type="caution">
    <text evidence="1">Lacks conserved residue(s) required for the propagation of feature annotation.</text>
</comment>
<evidence type="ECO:0000256" key="1">
    <source>
        <dbReference type="PROSITE-ProRule" id="PRU01005"/>
    </source>
</evidence>
<evidence type="ECO:0000256" key="2">
    <source>
        <dbReference type="SAM" id="SignalP"/>
    </source>
</evidence>
<dbReference type="PROSITE" id="PS51670">
    <property type="entry name" value="SHKT"/>
    <property type="match status" value="1"/>
</dbReference>
<evidence type="ECO:0000313" key="5">
    <source>
        <dbReference type="Proteomes" id="UP000271162"/>
    </source>
</evidence>
<dbReference type="EMBL" id="UYSL01020188">
    <property type="protein sequence ID" value="VDL73334.1"/>
    <property type="molecule type" value="Genomic_DNA"/>
</dbReference>
<dbReference type="Proteomes" id="UP000271162">
    <property type="component" value="Unassembled WGS sequence"/>
</dbReference>
<feature type="signal peptide" evidence="2">
    <location>
        <begin position="1"/>
        <end position="18"/>
    </location>
</feature>
<evidence type="ECO:0000313" key="4">
    <source>
        <dbReference type="EMBL" id="VDL73334.1"/>
    </source>
</evidence>
<evidence type="ECO:0000259" key="3">
    <source>
        <dbReference type="PROSITE" id="PS51670"/>
    </source>
</evidence>
<gene>
    <name evidence="4" type="ORF">NBR_LOCUS9745</name>
</gene>
<dbReference type="AlphaFoldDB" id="A0A0N4Y242"/>
<sequence length="62" mass="7154">MKLFYVFFLVALVMGTFAEDVCKDRASKTRCDQRKAAGWCDGDEDRQSIMRNQCRKTCGYCS</sequence>
<dbReference type="WBParaSite" id="NBR_0000974401-mRNA-1">
    <property type="protein sequence ID" value="NBR_0000974401-mRNA-1"/>
    <property type="gene ID" value="NBR_0000974401"/>
</dbReference>